<dbReference type="Proteomes" id="UP000092600">
    <property type="component" value="Unassembled WGS sequence"/>
</dbReference>
<evidence type="ECO:0008006" key="3">
    <source>
        <dbReference type="Google" id="ProtNLM"/>
    </source>
</evidence>
<feature type="non-terminal residue" evidence="1">
    <location>
        <position position="1"/>
    </location>
</feature>
<accession>A0A199V5F2</accession>
<organism evidence="1 2">
    <name type="scientific">Ananas comosus</name>
    <name type="common">Pineapple</name>
    <name type="synonym">Ananas ananas</name>
    <dbReference type="NCBI Taxonomy" id="4615"/>
    <lineage>
        <taxon>Eukaryota</taxon>
        <taxon>Viridiplantae</taxon>
        <taxon>Streptophyta</taxon>
        <taxon>Embryophyta</taxon>
        <taxon>Tracheophyta</taxon>
        <taxon>Spermatophyta</taxon>
        <taxon>Magnoliopsida</taxon>
        <taxon>Liliopsida</taxon>
        <taxon>Poales</taxon>
        <taxon>Bromeliaceae</taxon>
        <taxon>Bromelioideae</taxon>
        <taxon>Ananas</taxon>
    </lineage>
</organism>
<evidence type="ECO:0000313" key="2">
    <source>
        <dbReference type="Proteomes" id="UP000092600"/>
    </source>
</evidence>
<proteinExistence type="predicted"/>
<reference evidence="1 2" key="1">
    <citation type="journal article" date="2016" name="DNA Res.">
        <title>The draft genome of MD-2 pineapple using hybrid error correction of long reads.</title>
        <authorList>
            <person name="Redwan R.M."/>
            <person name="Saidin A."/>
            <person name="Kumar S.V."/>
        </authorList>
    </citation>
    <scope>NUCLEOTIDE SEQUENCE [LARGE SCALE GENOMIC DNA]</scope>
    <source>
        <strain evidence="2">cv. MD2</strain>
        <tissue evidence="1">Leaf</tissue>
    </source>
</reference>
<name>A0A199V5F2_ANACO</name>
<comment type="caution">
    <text evidence="1">The sequence shown here is derived from an EMBL/GenBank/DDBJ whole genome shotgun (WGS) entry which is preliminary data.</text>
</comment>
<dbReference type="AlphaFoldDB" id="A0A199V5F2"/>
<dbReference type="EMBL" id="LSRQ01003242">
    <property type="protein sequence ID" value="OAY72090.1"/>
    <property type="molecule type" value="Genomic_DNA"/>
</dbReference>
<evidence type="ECO:0000313" key="1">
    <source>
        <dbReference type="EMBL" id="OAY72090.1"/>
    </source>
</evidence>
<feature type="non-terminal residue" evidence="1">
    <location>
        <position position="87"/>
    </location>
</feature>
<sequence>WCSKTRKECVSIKADFEKAFDNVRWPFLKRIMLLLGFSEKWWSWIEQCVCQTPLPRREVDPRELCPFKYATSLPLRLQSSTMGSAPN</sequence>
<gene>
    <name evidence="1" type="ORF">ACMD2_27185</name>
</gene>
<protein>
    <recommendedName>
        <fullName evidence="3">Reverse transcriptase domain-containing protein</fullName>
    </recommendedName>
</protein>